<evidence type="ECO:0000313" key="4">
    <source>
        <dbReference type="Proteomes" id="UP000294881"/>
    </source>
</evidence>
<evidence type="ECO:0000259" key="2">
    <source>
        <dbReference type="Pfam" id="PF20057"/>
    </source>
</evidence>
<protein>
    <recommendedName>
        <fullName evidence="2">DUF6456 domain-containing protein</fullName>
    </recommendedName>
</protein>
<evidence type="ECO:0000256" key="1">
    <source>
        <dbReference type="SAM" id="MobiDB-lite"/>
    </source>
</evidence>
<organism evidence="3 4">
    <name type="scientific">Camelimonas lactis</name>
    <dbReference type="NCBI Taxonomy" id="659006"/>
    <lineage>
        <taxon>Bacteria</taxon>
        <taxon>Pseudomonadati</taxon>
        <taxon>Pseudomonadota</taxon>
        <taxon>Alphaproteobacteria</taxon>
        <taxon>Hyphomicrobiales</taxon>
        <taxon>Chelatococcaceae</taxon>
        <taxon>Camelimonas</taxon>
    </lineage>
</organism>
<dbReference type="EMBL" id="SLWL01000004">
    <property type="protein sequence ID" value="TCO14140.1"/>
    <property type="molecule type" value="Genomic_DNA"/>
</dbReference>
<dbReference type="InterPro" id="IPR045599">
    <property type="entry name" value="DUF6456"/>
</dbReference>
<name>A0A4R2GU11_9HYPH</name>
<dbReference type="AlphaFoldDB" id="A0A4R2GU11"/>
<accession>A0A4R2GU11</accession>
<gene>
    <name evidence="3" type="ORF">EV666_10492</name>
</gene>
<comment type="caution">
    <text evidence="3">The sequence shown here is derived from an EMBL/GenBank/DDBJ whole genome shotgun (WGS) entry which is preliminary data.</text>
</comment>
<feature type="region of interest" description="Disordered" evidence="1">
    <location>
        <begin position="29"/>
        <end position="48"/>
    </location>
</feature>
<sequence>MEQKVNNYPVYASVPRSVVAEVKTGVKTGARGGAREAGKPRRAGGAAGDADRAERLLARLAVHGAFLTPSVDGRDAWSIGLTGARRLANGGGVSLGAGAVDGATVRTLLTAGALEEEAGAARQRLVLSQAGKARLRRARATAGAGDADPWLAQHADLGHEQRRVDGEMQRVRVNHAESPLAWLRRRRDRSGEAMIDEAAFAAGERLRADMTRAQMTPRVTASWETPVSAGTGGRLRQEPGDMALAARQRVSRALAAAGDDFAGVLVDVCGFLKGLEQVERERGWPARSGKLILRMALARLAAHYGLSAAQGPERGRTRAWRE</sequence>
<feature type="domain" description="DUF6456" evidence="2">
    <location>
        <begin position="171"/>
        <end position="305"/>
    </location>
</feature>
<dbReference type="Proteomes" id="UP000294881">
    <property type="component" value="Unassembled WGS sequence"/>
</dbReference>
<evidence type="ECO:0000313" key="3">
    <source>
        <dbReference type="EMBL" id="TCO14140.1"/>
    </source>
</evidence>
<proteinExistence type="predicted"/>
<keyword evidence="4" id="KW-1185">Reference proteome</keyword>
<reference evidence="3 4" key="1">
    <citation type="submission" date="2019-03" db="EMBL/GenBank/DDBJ databases">
        <title>Genomic Encyclopedia of Type Strains, Phase IV (KMG-IV): sequencing the most valuable type-strain genomes for metagenomic binning, comparative biology and taxonomic classification.</title>
        <authorList>
            <person name="Goeker M."/>
        </authorList>
    </citation>
    <scope>NUCLEOTIDE SEQUENCE [LARGE SCALE GENOMIC DNA]</scope>
    <source>
        <strain evidence="3 4">DSM 22958</strain>
    </source>
</reference>
<dbReference type="Pfam" id="PF20057">
    <property type="entry name" value="DUF6456"/>
    <property type="match status" value="1"/>
</dbReference>